<dbReference type="EMBL" id="CCKQ01009949">
    <property type="protein sequence ID" value="CDW81445.1"/>
    <property type="molecule type" value="Genomic_DNA"/>
</dbReference>
<organism evidence="2 3">
    <name type="scientific">Stylonychia lemnae</name>
    <name type="common">Ciliate</name>
    <dbReference type="NCBI Taxonomy" id="5949"/>
    <lineage>
        <taxon>Eukaryota</taxon>
        <taxon>Sar</taxon>
        <taxon>Alveolata</taxon>
        <taxon>Ciliophora</taxon>
        <taxon>Intramacronucleata</taxon>
        <taxon>Spirotrichea</taxon>
        <taxon>Stichotrichia</taxon>
        <taxon>Sporadotrichida</taxon>
        <taxon>Oxytrichidae</taxon>
        <taxon>Stylonychinae</taxon>
        <taxon>Stylonychia</taxon>
    </lineage>
</organism>
<feature type="region of interest" description="Disordered" evidence="1">
    <location>
        <begin position="80"/>
        <end position="133"/>
    </location>
</feature>
<accession>A0A078AGN5</accession>
<feature type="region of interest" description="Disordered" evidence="1">
    <location>
        <begin position="1"/>
        <end position="25"/>
    </location>
</feature>
<dbReference type="Proteomes" id="UP000039865">
    <property type="component" value="Unassembled WGS sequence"/>
</dbReference>
<dbReference type="InParanoid" id="A0A078AGN5"/>
<name>A0A078AGN5_STYLE</name>
<keyword evidence="3" id="KW-1185">Reference proteome</keyword>
<proteinExistence type="predicted"/>
<feature type="compositionally biased region" description="Basic and acidic residues" evidence="1">
    <location>
        <begin position="86"/>
        <end position="133"/>
    </location>
</feature>
<sequence>MIEQLKQSEKTQQLKNEKAKGTAASEFDLLNLHKKKQQATNLKEKKELIVEQVIEKKSEELHIPNIGAIEKKIEDQKKVINPFQKSRVDQSRYEQRKQKRDRTTAKNERMDKKRVQKQSEKEEAKLRRLKGQE</sequence>
<evidence type="ECO:0000313" key="2">
    <source>
        <dbReference type="EMBL" id="CDW81445.1"/>
    </source>
</evidence>
<dbReference type="AlphaFoldDB" id="A0A078AGN5"/>
<evidence type="ECO:0000256" key="1">
    <source>
        <dbReference type="SAM" id="MobiDB-lite"/>
    </source>
</evidence>
<gene>
    <name evidence="2" type="primary">Contig9287.g9927</name>
    <name evidence="2" type="ORF">STYLEM_10461</name>
</gene>
<protein>
    <submittedName>
        <fullName evidence="2">Uncharacterized protein</fullName>
    </submittedName>
</protein>
<reference evidence="2 3" key="1">
    <citation type="submission" date="2014-06" db="EMBL/GenBank/DDBJ databases">
        <authorList>
            <person name="Swart Estienne"/>
        </authorList>
    </citation>
    <scope>NUCLEOTIDE SEQUENCE [LARGE SCALE GENOMIC DNA]</scope>
    <source>
        <strain evidence="2 3">130c</strain>
    </source>
</reference>
<evidence type="ECO:0000313" key="3">
    <source>
        <dbReference type="Proteomes" id="UP000039865"/>
    </source>
</evidence>